<reference evidence="3 4" key="1">
    <citation type="submission" date="2024-03" db="EMBL/GenBank/DDBJ databases">
        <title>Novel species of the genus Variovorax.</title>
        <authorList>
            <person name="Liu Q."/>
            <person name="Xin Y.-H."/>
        </authorList>
    </citation>
    <scope>NUCLEOTIDE SEQUENCE [LARGE SCALE GENOMIC DNA]</scope>
    <source>
        <strain evidence="3 4">KACC 18900</strain>
    </source>
</reference>
<dbReference type="Pfam" id="PF06884">
    <property type="entry name" value="DUF1264"/>
    <property type="match status" value="1"/>
</dbReference>
<dbReference type="Proteomes" id="UP001385892">
    <property type="component" value="Unassembled WGS sequence"/>
</dbReference>
<keyword evidence="2" id="KW-0732">Signal</keyword>
<comment type="caution">
    <text evidence="3">The sequence shown here is derived from an EMBL/GenBank/DDBJ whole genome shotgun (WGS) entry which is preliminary data.</text>
</comment>
<dbReference type="PANTHER" id="PTHR31360:SF0">
    <property type="entry name" value="OIL BODY-ASSOCIATED PROTEIN 1B"/>
    <property type="match status" value="1"/>
</dbReference>
<dbReference type="PROSITE" id="PS51257">
    <property type="entry name" value="PROKAR_LIPOPROTEIN"/>
    <property type="match status" value="1"/>
</dbReference>
<feature type="signal peptide" evidence="2">
    <location>
        <begin position="1"/>
        <end position="31"/>
    </location>
</feature>
<protein>
    <submittedName>
        <fullName evidence="3">OBAP family protein</fullName>
    </submittedName>
</protein>
<keyword evidence="4" id="KW-1185">Reference proteome</keyword>
<dbReference type="RefSeq" id="WP_340348635.1">
    <property type="nucleotide sequence ID" value="NZ_JBBKZT010000059.1"/>
</dbReference>
<evidence type="ECO:0000256" key="2">
    <source>
        <dbReference type="SAM" id="SignalP"/>
    </source>
</evidence>
<proteinExistence type="predicted"/>
<feature type="chain" id="PRO_5046041809" evidence="2">
    <location>
        <begin position="32"/>
        <end position="278"/>
    </location>
</feature>
<gene>
    <name evidence="3" type="ORF">WKW82_39280</name>
</gene>
<dbReference type="PANTHER" id="PTHR31360">
    <property type="match status" value="1"/>
</dbReference>
<accession>A0ABU8X0P7</accession>
<organism evidence="3 4">
    <name type="scientific">Variovorax rhizosphaerae</name>
    <dbReference type="NCBI Taxonomy" id="1836200"/>
    <lineage>
        <taxon>Bacteria</taxon>
        <taxon>Pseudomonadati</taxon>
        <taxon>Pseudomonadota</taxon>
        <taxon>Betaproteobacteria</taxon>
        <taxon>Burkholderiales</taxon>
        <taxon>Comamonadaceae</taxon>
        <taxon>Variovorax</taxon>
    </lineage>
</organism>
<evidence type="ECO:0000313" key="3">
    <source>
        <dbReference type="EMBL" id="MEJ8852695.1"/>
    </source>
</evidence>
<feature type="compositionally biased region" description="Basic and acidic residues" evidence="1">
    <location>
        <begin position="220"/>
        <end position="232"/>
    </location>
</feature>
<feature type="compositionally biased region" description="Polar residues" evidence="1">
    <location>
        <begin position="248"/>
        <end position="259"/>
    </location>
</feature>
<feature type="region of interest" description="Disordered" evidence="1">
    <location>
        <begin position="220"/>
        <end position="278"/>
    </location>
</feature>
<name>A0ABU8X0P7_9BURK</name>
<sequence length="278" mass="30305">MNKRLPLSRVTEVSAKAAPVVVCGVVALALAACGGSNTPSNVVAPGAKEGVKTQALETGAALLQSRPPVEALNAYLDGFHFYNGRPEEQMEAHHYCAIVNDELIQCVVYDGNAKDAKLMGVEYIVSERLFRTLPDTERKLWHSHVHEVKSGQLIAPGIPQAAEHELMKKLISTYGKTFHTWHTDRQKELPLGVPQLMMGFTSDGMASSEMVSARDRRFGVDSAEKRKNREDIVAPPVATGADAWQRGQVMQIQDPTSGDAQHHLQSGKDAPRIPPAPK</sequence>
<evidence type="ECO:0000256" key="1">
    <source>
        <dbReference type="SAM" id="MobiDB-lite"/>
    </source>
</evidence>
<dbReference type="InterPro" id="IPR010686">
    <property type="entry name" value="OBAP-like"/>
</dbReference>
<dbReference type="EMBL" id="JBBKZT010000059">
    <property type="protein sequence ID" value="MEJ8852695.1"/>
    <property type="molecule type" value="Genomic_DNA"/>
</dbReference>
<evidence type="ECO:0000313" key="4">
    <source>
        <dbReference type="Proteomes" id="UP001385892"/>
    </source>
</evidence>